<dbReference type="RefSeq" id="WP_068925981.1">
    <property type="nucleotide sequence ID" value="NZ_BMQP01000037.1"/>
</dbReference>
<evidence type="ECO:0000256" key="5">
    <source>
        <dbReference type="PROSITE-ProRule" id="PRU10055"/>
    </source>
</evidence>
<dbReference type="EMBL" id="BOOI01000056">
    <property type="protein sequence ID" value="GIH87183.1"/>
    <property type="molecule type" value="Genomic_DNA"/>
</dbReference>
<dbReference type="InterPro" id="IPR018120">
    <property type="entry name" value="Glyco_hydro_1_AS"/>
</dbReference>
<dbReference type="GO" id="GO:0005829">
    <property type="term" value="C:cytosol"/>
    <property type="evidence" value="ECO:0007669"/>
    <property type="project" value="TreeGrafter"/>
</dbReference>
<dbReference type="PANTHER" id="PTHR10353:SF36">
    <property type="entry name" value="LP05116P"/>
    <property type="match status" value="1"/>
</dbReference>
<dbReference type="PRINTS" id="PR00131">
    <property type="entry name" value="GLHYDRLASE1"/>
</dbReference>
<dbReference type="GO" id="GO:0016052">
    <property type="term" value="P:carbohydrate catabolic process"/>
    <property type="evidence" value="ECO:0007669"/>
    <property type="project" value="TreeGrafter"/>
</dbReference>
<organism evidence="7 8">
    <name type="scientific">Planobispora rosea</name>
    <dbReference type="NCBI Taxonomy" id="35762"/>
    <lineage>
        <taxon>Bacteria</taxon>
        <taxon>Bacillati</taxon>
        <taxon>Actinomycetota</taxon>
        <taxon>Actinomycetes</taxon>
        <taxon>Streptosporangiales</taxon>
        <taxon>Streptosporangiaceae</taxon>
        <taxon>Planobispora</taxon>
    </lineage>
</organism>
<evidence type="ECO:0000256" key="6">
    <source>
        <dbReference type="RuleBase" id="RU003690"/>
    </source>
</evidence>
<dbReference type="EC" id="3.2.1.21" evidence="2"/>
<dbReference type="PANTHER" id="PTHR10353">
    <property type="entry name" value="GLYCOSYL HYDROLASE"/>
    <property type="match status" value="1"/>
</dbReference>
<keyword evidence="4" id="KW-0326">Glycosidase</keyword>
<evidence type="ECO:0000313" key="7">
    <source>
        <dbReference type="EMBL" id="GIH87183.1"/>
    </source>
</evidence>
<protein>
    <recommendedName>
        <fullName evidence="2">beta-glucosidase</fullName>
        <ecNumber evidence="2">3.2.1.21</ecNumber>
    </recommendedName>
</protein>
<gene>
    <name evidence="7" type="ORF">Pro02_55910</name>
</gene>
<sequence>MELSFPEGFLWGAAGSAHQIEGNNVASDLWAMENRPGSVMPERSGDACDSYHRWGEDLDIVRGLGLTAYRFSIEWARVEPAEGQVSLAALAHYRRMIEGCLERGLTPVVTLHHFTSPLWFQLAGGWSSAEAVARFRRYVRAVLPILDGVEWVCTVNEPNMLAMVAAIMKRGERGEHGEHGESVAGALPPPDQEMADALAAAHRAAREELGAAGLRSGWTVANQNFEADPGAEAERDAWAWPREDQFLDVAAADDFIGVQAYTRVRIGRRGALPVPDGARRTLMGWEFYPAALGDAVRYTAARLPGVPILVTENGIATADDAERVEYTRGALAGLHGAIADGIDVRGYLHWSLLDNYEWGSYRPTFGLVAVDRETFARTVKPSARWLGAIARTGVLSAGAVHEELSPA</sequence>
<comment type="similarity">
    <text evidence="1 6">Belongs to the glycosyl hydrolase 1 family.</text>
</comment>
<keyword evidence="8" id="KW-1185">Reference proteome</keyword>
<evidence type="ECO:0000256" key="4">
    <source>
        <dbReference type="ARBA" id="ARBA00023295"/>
    </source>
</evidence>
<evidence type="ECO:0000256" key="3">
    <source>
        <dbReference type="ARBA" id="ARBA00022801"/>
    </source>
</evidence>
<proteinExistence type="inferred from homology"/>
<feature type="active site" description="Nucleophile" evidence="5">
    <location>
        <position position="312"/>
    </location>
</feature>
<dbReference type="InterPro" id="IPR017853">
    <property type="entry name" value="GH"/>
</dbReference>
<dbReference type="GO" id="GO:0008422">
    <property type="term" value="F:beta-glucosidase activity"/>
    <property type="evidence" value="ECO:0007669"/>
    <property type="project" value="UniProtKB-EC"/>
</dbReference>
<dbReference type="Pfam" id="PF00232">
    <property type="entry name" value="Glyco_hydro_1"/>
    <property type="match status" value="2"/>
</dbReference>
<evidence type="ECO:0000313" key="8">
    <source>
        <dbReference type="Proteomes" id="UP000655044"/>
    </source>
</evidence>
<evidence type="ECO:0000256" key="1">
    <source>
        <dbReference type="ARBA" id="ARBA00010838"/>
    </source>
</evidence>
<dbReference type="OrthoDB" id="5166882at2"/>
<reference evidence="7" key="1">
    <citation type="submission" date="2021-01" db="EMBL/GenBank/DDBJ databases">
        <title>Whole genome shotgun sequence of Planobispora rosea NBRC 15558.</title>
        <authorList>
            <person name="Komaki H."/>
            <person name="Tamura T."/>
        </authorList>
    </citation>
    <scope>NUCLEOTIDE SEQUENCE</scope>
    <source>
        <strain evidence="7">NBRC 15558</strain>
    </source>
</reference>
<keyword evidence="3" id="KW-0378">Hydrolase</keyword>
<accession>A0A8J3WFC5</accession>
<comment type="caution">
    <text evidence="7">The sequence shown here is derived from an EMBL/GenBank/DDBJ whole genome shotgun (WGS) entry which is preliminary data.</text>
</comment>
<name>A0A8J3WFC5_PLARO</name>
<evidence type="ECO:0000256" key="2">
    <source>
        <dbReference type="ARBA" id="ARBA00012744"/>
    </source>
</evidence>
<dbReference type="Proteomes" id="UP000655044">
    <property type="component" value="Unassembled WGS sequence"/>
</dbReference>
<dbReference type="AlphaFoldDB" id="A0A8J3WFC5"/>
<dbReference type="SUPFAM" id="SSF51445">
    <property type="entry name" value="(Trans)glycosidases"/>
    <property type="match status" value="1"/>
</dbReference>
<dbReference type="PROSITE" id="PS00572">
    <property type="entry name" value="GLYCOSYL_HYDROL_F1_1"/>
    <property type="match status" value="1"/>
</dbReference>
<dbReference type="InterPro" id="IPR001360">
    <property type="entry name" value="Glyco_hydro_1"/>
</dbReference>
<dbReference type="Gene3D" id="3.20.20.80">
    <property type="entry name" value="Glycosidases"/>
    <property type="match status" value="1"/>
</dbReference>